<dbReference type="GO" id="GO:0008168">
    <property type="term" value="F:methyltransferase activity"/>
    <property type="evidence" value="ECO:0007669"/>
    <property type="project" value="UniProtKB-KW"/>
</dbReference>
<evidence type="ECO:0000313" key="5">
    <source>
        <dbReference type="Proteomes" id="UP000178783"/>
    </source>
</evidence>
<dbReference type="PANTHER" id="PTHR43861:SF1">
    <property type="entry name" value="TRANS-ACONITATE 2-METHYLTRANSFERASE"/>
    <property type="match status" value="1"/>
</dbReference>
<dbReference type="EMBL" id="MFFW01000011">
    <property type="protein sequence ID" value="OGF24524.1"/>
    <property type="molecule type" value="Genomic_DNA"/>
</dbReference>
<dbReference type="Pfam" id="PF13649">
    <property type="entry name" value="Methyltransf_25"/>
    <property type="match status" value="1"/>
</dbReference>
<organism evidence="4 5">
    <name type="scientific">Candidatus Falkowbacteria bacterium RIFCSPLOWO2_02_FULL_45_21</name>
    <dbReference type="NCBI Taxonomy" id="1797989"/>
    <lineage>
        <taxon>Bacteria</taxon>
        <taxon>Candidatus Falkowiibacteriota</taxon>
    </lineage>
</organism>
<feature type="domain" description="Methyltransferase" evidence="3">
    <location>
        <begin position="45"/>
        <end position="141"/>
    </location>
</feature>
<evidence type="ECO:0000313" key="4">
    <source>
        <dbReference type="EMBL" id="OGF24524.1"/>
    </source>
</evidence>
<dbReference type="SUPFAM" id="SSF53335">
    <property type="entry name" value="S-adenosyl-L-methionine-dependent methyltransferases"/>
    <property type="match status" value="1"/>
</dbReference>
<evidence type="ECO:0000259" key="3">
    <source>
        <dbReference type="Pfam" id="PF13649"/>
    </source>
</evidence>
<protein>
    <recommendedName>
        <fullName evidence="3">Methyltransferase domain-containing protein</fullName>
    </recommendedName>
</protein>
<accession>A0A1F5SCW7</accession>
<dbReference type="Proteomes" id="UP000178783">
    <property type="component" value="Unassembled WGS sequence"/>
</dbReference>
<dbReference type="InterPro" id="IPR029063">
    <property type="entry name" value="SAM-dependent_MTases_sf"/>
</dbReference>
<dbReference type="AlphaFoldDB" id="A0A1F5SCW7"/>
<name>A0A1F5SCW7_9BACT</name>
<comment type="caution">
    <text evidence="4">The sequence shown here is derived from an EMBL/GenBank/DDBJ whole genome shotgun (WGS) entry which is preliminary data.</text>
</comment>
<dbReference type="PANTHER" id="PTHR43861">
    <property type="entry name" value="TRANS-ACONITATE 2-METHYLTRANSFERASE-RELATED"/>
    <property type="match status" value="1"/>
</dbReference>
<dbReference type="Gene3D" id="3.40.50.150">
    <property type="entry name" value="Vaccinia Virus protein VP39"/>
    <property type="match status" value="1"/>
</dbReference>
<sequence length="235" mass="27133">MVNSKQDLNKTTYESLASVDTFDAADLKQTEKYIFDKYFKPPGIILDLGCGAGRTTYALAERGFIVEAIDYSEAMIERAKKKHANLSADIHFKVMNAKHLEYGDNYFNYVFFSFNGIDYLSAEPERRQALLEIYRVLKPGGIFAFSSHNSLFIPNNMRRILNFFKTALYGKISPYRLEFLKFGRLLTHHISVKNQIAELKAIGFEFLKVVSKHSESEKKISRIDPYPSYVCRKNY</sequence>
<evidence type="ECO:0000256" key="2">
    <source>
        <dbReference type="ARBA" id="ARBA00022679"/>
    </source>
</evidence>
<keyword evidence="1" id="KW-0489">Methyltransferase</keyword>
<reference evidence="4 5" key="1">
    <citation type="journal article" date="2016" name="Nat. Commun.">
        <title>Thousands of microbial genomes shed light on interconnected biogeochemical processes in an aquifer system.</title>
        <authorList>
            <person name="Anantharaman K."/>
            <person name="Brown C.T."/>
            <person name="Hug L.A."/>
            <person name="Sharon I."/>
            <person name="Castelle C.J."/>
            <person name="Probst A.J."/>
            <person name="Thomas B.C."/>
            <person name="Singh A."/>
            <person name="Wilkins M.J."/>
            <person name="Karaoz U."/>
            <person name="Brodie E.L."/>
            <person name="Williams K.H."/>
            <person name="Hubbard S.S."/>
            <person name="Banfield J.F."/>
        </authorList>
    </citation>
    <scope>NUCLEOTIDE SEQUENCE [LARGE SCALE GENOMIC DNA]</scope>
</reference>
<dbReference type="GO" id="GO:0032259">
    <property type="term" value="P:methylation"/>
    <property type="evidence" value="ECO:0007669"/>
    <property type="project" value="UniProtKB-KW"/>
</dbReference>
<dbReference type="STRING" id="1797989.A3H66_01580"/>
<keyword evidence="2" id="KW-0808">Transferase</keyword>
<dbReference type="CDD" id="cd02440">
    <property type="entry name" value="AdoMet_MTases"/>
    <property type="match status" value="1"/>
</dbReference>
<dbReference type="InterPro" id="IPR041698">
    <property type="entry name" value="Methyltransf_25"/>
</dbReference>
<proteinExistence type="predicted"/>
<evidence type="ECO:0000256" key="1">
    <source>
        <dbReference type="ARBA" id="ARBA00022603"/>
    </source>
</evidence>
<gene>
    <name evidence="4" type="ORF">A3H66_01580</name>
</gene>